<feature type="domain" description="VWFA" evidence="3">
    <location>
        <begin position="144"/>
        <end position="193"/>
    </location>
</feature>
<proteinExistence type="predicted"/>
<dbReference type="PROSITE" id="PS50234">
    <property type="entry name" value="VWFA"/>
    <property type="match status" value="1"/>
</dbReference>
<dbReference type="InterPro" id="IPR002035">
    <property type="entry name" value="VWF_A"/>
</dbReference>
<evidence type="ECO:0000259" key="3">
    <source>
        <dbReference type="PROSITE" id="PS50234"/>
    </source>
</evidence>
<gene>
    <name evidence="4" type="ORF">ACFQ2F_13440</name>
</gene>
<keyword evidence="2" id="KW-1133">Transmembrane helix</keyword>
<accession>A0ABW3JCC0</accession>
<evidence type="ECO:0000313" key="5">
    <source>
        <dbReference type="Proteomes" id="UP001597102"/>
    </source>
</evidence>
<comment type="caution">
    <text evidence="4">The sequence shown here is derived from an EMBL/GenBank/DDBJ whole genome shotgun (WGS) entry which is preliminary data.</text>
</comment>
<dbReference type="Gene3D" id="3.40.50.410">
    <property type="entry name" value="von Willebrand factor, type A domain"/>
    <property type="match status" value="1"/>
</dbReference>
<keyword evidence="2" id="KW-0472">Membrane</keyword>
<dbReference type="EMBL" id="JBHTJO010000002">
    <property type="protein sequence ID" value="MFD0988103.1"/>
    <property type="molecule type" value="Genomic_DNA"/>
</dbReference>
<evidence type="ECO:0000256" key="2">
    <source>
        <dbReference type="SAM" id="Phobius"/>
    </source>
</evidence>
<dbReference type="Pfam" id="PF13400">
    <property type="entry name" value="Tad"/>
    <property type="match status" value="1"/>
</dbReference>
<name>A0ABW3JCC0_9HYPH</name>
<protein>
    <submittedName>
        <fullName evidence="4">Pilus assembly protein TadG-related protein</fullName>
    </submittedName>
</protein>
<dbReference type="Proteomes" id="UP001597102">
    <property type="component" value="Unassembled WGS sequence"/>
</dbReference>
<dbReference type="SUPFAM" id="SSF53300">
    <property type="entry name" value="vWA-like"/>
    <property type="match status" value="1"/>
</dbReference>
<evidence type="ECO:0000256" key="1">
    <source>
        <dbReference type="SAM" id="MobiDB-lite"/>
    </source>
</evidence>
<dbReference type="InterPro" id="IPR028087">
    <property type="entry name" value="Tad_N"/>
</dbReference>
<sequence>MITKKLARLTADFSRSRRGSVAILFGVVLLPLVIAMGVGFDYGRALLVRDRMHEAADAAALAIGSWPDMDKEALKEKAQQFFDANYSDGTLGASGKINVRFDKDNNIFVTVTGEMPTTFMKLANVKQMDVAAQTMVTKEERNIELILVLDTTGSMRNGGKMNALKNAAREMVNTLFNGKSTSDTLKVGVVPFSAAVNVGSQMSNSPWLDRSGASSIAKEDFVPGTNTWTLFSKLRNKSWAGCVRERAEPYELTDAAPSNSDKDTLFAPYFAPDEPDPEEDSGGGWWGGSSGPNYANNYLDDQNPQSCSGWGWYQTCQDSMNDEQIQRDTRKYDNAYVNSSTYGPNYLCPPNPVTALTDNKSKVLSAINALEPDGSTVIPAGLLWGWRLISPGAPFSEGAAYDDETWIKAIVLLTDGENSVNGGSNYHNKSIYNAFGYAAKGHLGNTNGYEAEDELDEKTSTVCSKIKASNIRLYTIGFQVSGQVQNLLRSCATEPDMFYNSPSNSQLAGVFQDIAQGLGELRIAR</sequence>
<dbReference type="InterPro" id="IPR036465">
    <property type="entry name" value="vWFA_dom_sf"/>
</dbReference>
<feature type="transmembrane region" description="Helical" evidence="2">
    <location>
        <begin position="21"/>
        <end position="40"/>
    </location>
</feature>
<keyword evidence="5" id="KW-1185">Reference proteome</keyword>
<evidence type="ECO:0000313" key="4">
    <source>
        <dbReference type="EMBL" id="MFD0988103.1"/>
    </source>
</evidence>
<feature type="region of interest" description="Disordered" evidence="1">
    <location>
        <begin position="263"/>
        <end position="287"/>
    </location>
</feature>
<keyword evidence="2" id="KW-0812">Transmembrane</keyword>
<reference evidence="5" key="1">
    <citation type="journal article" date="2019" name="Int. J. Syst. Evol. Microbiol.">
        <title>The Global Catalogue of Microorganisms (GCM) 10K type strain sequencing project: providing services to taxonomists for standard genome sequencing and annotation.</title>
        <authorList>
            <consortium name="The Broad Institute Genomics Platform"/>
            <consortium name="The Broad Institute Genome Sequencing Center for Infectious Disease"/>
            <person name="Wu L."/>
            <person name="Ma J."/>
        </authorList>
    </citation>
    <scope>NUCLEOTIDE SEQUENCE [LARGE SCALE GENOMIC DNA]</scope>
    <source>
        <strain evidence="5">CCUG 61697</strain>
    </source>
</reference>
<dbReference type="RefSeq" id="WP_379090910.1">
    <property type="nucleotide sequence ID" value="NZ_JBHTJO010000002.1"/>
</dbReference>
<organism evidence="4 5">
    <name type="scientific">Methyloligella solikamskensis</name>
    <dbReference type="NCBI Taxonomy" id="1177756"/>
    <lineage>
        <taxon>Bacteria</taxon>
        <taxon>Pseudomonadati</taxon>
        <taxon>Pseudomonadota</taxon>
        <taxon>Alphaproteobacteria</taxon>
        <taxon>Hyphomicrobiales</taxon>
        <taxon>Hyphomicrobiaceae</taxon>
        <taxon>Methyloligella</taxon>
    </lineage>
</organism>